<reference evidence="4" key="1">
    <citation type="submission" date="2018-05" db="EMBL/GenBank/DDBJ databases">
        <authorList>
            <person name="Li Y."/>
        </authorList>
    </citation>
    <scope>NUCLEOTIDE SEQUENCE [LARGE SCALE GENOMIC DNA]</scope>
    <source>
        <strain evidence="4">sk1b4</strain>
    </source>
</reference>
<name>A0A2V1K795_9ACTO</name>
<dbReference type="Proteomes" id="UP000245283">
    <property type="component" value="Unassembled WGS sequence"/>
</dbReference>
<dbReference type="GO" id="GO:0043190">
    <property type="term" value="C:ATP-binding cassette (ABC) transporter complex"/>
    <property type="evidence" value="ECO:0007669"/>
    <property type="project" value="InterPro"/>
</dbReference>
<dbReference type="Pfam" id="PF04069">
    <property type="entry name" value="OpuAC"/>
    <property type="match status" value="1"/>
</dbReference>
<dbReference type="InterPro" id="IPR007210">
    <property type="entry name" value="ABC_Gly_betaine_transp_sub-bd"/>
</dbReference>
<feature type="domain" description="ABC-type glycine betaine transport system substrate-binding" evidence="2">
    <location>
        <begin position="38"/>
        <end position="296"/>
    </location>
</feature>
<feature type="chain" id="PRO_5039451508" evidence="1">
    <location>
        <begin position="23"/>
        <end position="302"/>
    </location>
</feature>
<comment type="caution">
    <text evidence="3">The sequence shown here is derived from an EMBL/GenBank/DDBJ whole genome shotgun (WGS) entry which is preliminary data.</text>
</comment>
<dbReference type="CDD" id="cd13606">
    <property type="entry name" value="PBP2_ProX_like"/>
    <property type="match status" value="1"/>
</dbReference>
<dbReference type="PROSITE" id="PS51257">
    <property type="entry name" value="PROKAR_LIPOPROTEIN"/>
    <property type="match status" value="1"/>
</dbReference>
<accession>A0A2V1K795</accession>
<evidence type="ECO:0000313" key="3">
    <source>
        <dbReference type="EMBL" id="PWF26057.1"/>
    </source>
</evidence>
<proteinExistence type="predicted"/>
<keyword evidence="4" id="KW-1185">Reference proteome</keyword>
<evidence type="ECO:0000259" key="2">
    <source>
        <dbReference type="Pfam" id="PF04069"/>
    </source>
</evidence>
<feature type="signal peptide" evidence="1">
    <location>
        <begin position="1"/>
        <end position="22"/>
    </location>
</feature>
<dbReference type="SUPFAM" id="SSF53850">
    <property type="entry name" value="Periplasmic binding protein-like II"/>
    <property type="match status" value="1"/>
</dbReference>
<dbReference type="RefSeq" id="WP_109093884.1">
    <property type="nucleotide sequence ID" value="NZ_QETB01000004.1"/>
</dbReference>
<gene>
    <name evidence="3" type="ORF">DD236_08180</name>
</gene>
<dbReference type="AlphaFoldDB" id="A0A2V1K795"/>
<dbReference type="EMBL" id="QETB01000004">
    <property type="protein sequence ID" value="PWF26057.1"/>
    <property type="molecule type" value="Genomic_DNA"/>
</dbReference>
<dbReference type="Gene3D" id="3.40.190.120">
    <property type="entry name" value="Osmoprotection protein (prox), domain 2"/>
    <property type="match status" value="1"/>
</dbReference>
<dbReference type="Gene3D" id="3.40.190.10">
    <property type="entry name" value="Periplasmic binding protein-like II"/>
    <property type="match status" value="1"/>
</dbReference>
<sequence length="302" mass="32210">MKTSIKVAALSGAMALALSACGGQEDPLSESGGESGETIVVGSQQYYSNTIIAEIYAQALEAEGYSVQREYEIGQREVYASELEDGNIDVFPEYEGSLLQYFDSDTTATSADEIEEELASALPDGLTALDRAEATDQNSLVVTKDFAEEHNLQEIGDLASIDGLVVGANPEFETRPYGPTGLKDAYGVEVELQTIDDSGGPLTVKALNDGEIDVAANIFTSSPSIAANDFVVLEDPEQIVPQEHIAPIVTDSVDEQAQEVLNDISARLDQDELLALNARSVDEQAVPEVIASDWLADQGVID</sequence>
<dbReference type="OrthoDB" id="9781705at2"/>
<keyword evidence="1" id="KW-0732">Signal</keyword>
<evidence type="ECO:0000313" key="4">
    <source>
        <dbReference type="Proteomes" id="UP000245283"/>
    </source>
</evidence>
<evidence type="ECO:0000256" key="1">
    <source>
        <dbReference type="SAM" id="SignalP"/>
    </source>
</evidence>
<organism evidence="3 4">
    <name type="scientific">Ancrocorticia populi</name>
    <dbReference type="NCBI Taxonomy" id="2175228"/>
    <lineage>
        <taxon>Bacteria</taxon>
        <taxon>Bacillati</taxon>
        <taxon>Actinomycetota</taxon>
        <taxon>Actinomycetes</taxon>
        <taxon>Actinomycetales</taxon>
        <taxon>Actinomycetaceae</taxon>
        <taxon>Ancrocorticia</taxon>
    </lineage>
</organism>
<protein>
    <submittedName>
        <fullName evidence="3">Glycine/betaine ABC transporter</fullName>
    </submittedName>
</protein>
<dbReference type="GO" id="GO:0022857">
    <property type="term" value="F:transmembrane transporter activity"/>
    <property type="evidence" value="ECO:0007669"/>
    <property type="project" value="InterPro"/>
</dbReference>